<organism evidence="1 2">
    <name type="scientific">Piloderma croceum (strain F 1598)</name>
    <dbReference type="NCBI Taxonomy" id="765440"/>
    <lineage>
        <taxon>Eukaryota</taxon>
        <taxon>Fungi</taxon>
        <taxon>Dikarya</taxon>
        <taxon>Basidiomycota</taxon>
        <taxon>Agaricomycotina</taxon>
        <taxon>Agaricomycetes</taxon>
        <taxon>Agaricomycetidae</taxon>
        <taxon>Atheliales</taxon>
        <taxon>Atheliaceae</taxon>
        <taxon>Piloderma</taxon>
    </lineage>
</organism>
<proteinExistence type="predicted"/>
<name>A0A0C3GNA5_PILCF</name>
<reference evidence="1 2" key="1">
    <citation type="submission" date="2014-04" db="EMBL/GenBank/DDBJ databases">
        <authorList>
            <consortium name="DOE Joint Genome Institute"/>
            <person name="Kuo A."/>
            <person name="Tarkka M."/>
            <person name="Buscot F."/>
            <person name="Kohler A."/>
            <person name="Nagy L.G."/>
            <person name="Floudas D."/>
            <person name="Copeland A."/>
            <person name="Barry K.W."/>
            <person name="Cichocki N."/>
            <person name="Veneault-Fourrey C."/>
            <person name="LaButti K."/>
            <person name="Lindquist E.A."/>
            <person name="Lipzen A."/>
            <person name="Lundell T."/>
            <person name="Morin E."/>
            <person name="Murat C."/>
            <person name="Sun H."/>
            <person name="Tunlid A."/>
            <person name="Henrissat B."/>
            <person name="Grigoriev I.V."/>
            <person name="Hibbett D.S."/>
            <person name="Martin F."/>
            <person name="Nordberg H.P."/>
            <person name="Cantor M.N."/>
            <person name="Hua S.X."/>
        </authorList>
    </citation>
    <scope>NUCLEOTIDE SEQUENCE [LARGE SCALE GENOMIC DNA]</scope>
    <source>
        <strain evidence="1 2">F 1598</strain>
    </source>
</reference>
<sequence>MSVLLVCTDPSAVSPIFDTFQRSKNVYSERPTSAGVQFRNDQLHVPEVTRKCSESRLSESRLWRIATRESSRSRASIKSLGQKARATLTCAISGGSSILKQTLRRRDYADDASDVYYDPRLSESGRQEAESLLAEQARHYEVSAFLLPIF</sequence>
<dbReference type="AlphaFoldDB" id="A0A0C3GNA5"/>
<evidence type="ECO:0000313" key="1">
    <source>
        <dbReference type="EMBL" id="KIM92016.1"/>
    </source>
</evidence>
<reference evidence="2" key="2">
    <citation type="submission" date="2015-01" db="EMBL/GenBank/DDBJ databases">
        <title>Evolutionary Origins and Diversification of the Mycorrhizal Mutualists.</title>
        <authorList>
            <consortium name="DOE Joint Genome Institute"/>
            <consortium name="Mycorrhizal Genomics Consortium"/>
            <person name="Kohler A."/>
            <person name="Kuo A."/>
            <person name="Nagy L.G."/>
            <person name="Floudas D."/>
            <person name="Copeland A."/>
            <person name="Barry K.W."/>
            <person name="Cichocki N."/>
            <person name="Veneault-Fourrey C."/>
            <person name="LaButti K."/>
            <person name="Lindquist E.A."/>
            <person name="Lipzen A."/>
            <person name="Lundell T."/>
            <person name="Morin E."/>
            <person name="Murat C."/>
            <person name="Riley R."/>
            <person name="Ohm R."/>
            <person name="Sun H."/>
            <person name="Tunlid A."/>
            <person name="Henrissat B."/>
            <person name="Grigoriev I.V."/>
            <person name="Hibbett D.S."/>
            <person name="Martin F."/>
        </authorList>
    </citation>
    <scope>NUCLEOTIDE SEQUENCE [LARGE SCALE GENOMIC DNA]</scope>
    <source>
        <strain evidence="2">F 1598</strain>
    </source>
</reference>
<dbReference type="InParanoid" id="A0A0C3GNA5"/>
<dbReference type="Proteomes" id="UP000054166">
    <property type="component" value="Unassembled WGS sequence"/>
</dbReference>
<gene>
    <name evidence="1" type="ORF">PILCRDRAFT_810014</name>
</gene>
<keyword evidence="2" id="KW-1185">Reference proteome</keyword>
<accession>A0A0C3GNA5</accession>
<dbReference type="HOGENOM" id="CLU_1741266_0_0_1"/>
<protein>
    <submittedName>
        <fullName evidence="1">Uncharacterized protein</fullName>
    </submittedName>
</protein>
<dbReference type="EMBL" id="KN832970">
    <property type="protein sequence ID" value="KIM92016.1"/>
    <property type="molecule type" value="Genomic_DNA"/>
</dbReference>
<evidence type="ECO:0000313" key="2">
    <source>
        <dbReference type="Proteomes" id="UP000054166"/>
    </source>
</evidence>